<evidence type="ECO:0000313" key="1">
    <source>
        <dbReference type="EMBL" id="MBX39954.1"/>
    </source>
</evidence>
<dbReference type="AlphaFoldDB" id="A0A2P2NBX6"/>
<protein>
    <submittedName>
        <fullName evidence="1">Uncharacterized protein</fullName>
    </submittedName>
</protein>
<proteinExistence type="predicted"/>
<accession>A0A2P2NBX6</accession>
<organism evidence="1">
    <name type="scientific">Rhizophora mucronata</name>
    <name type="common">Asiatic mangrove</name>
    <dbReference type="NCBI Taxonomy" id="61149"/>
    <lineage>
        <taxon>Eukaryota</taxon>
        <taxon>Viridiplantae</taxon>
        <taxon>Streptophyta</taxon>
        <taxon>Embryophyta</taxon>
        <taxon>Tracheophyta</taxon>
        <taxon>Spermatophyta</taxon>
        <taxon>Magnoliopsida</taxon>
        <taxon>eudicotyledons</taxon>
        <taxon>Gunneridae</taxon>
        <taxon>Pentapetalae</taxon>
        <taxon>rosids</taxon>
        <taxon>fabids</taxon>
        <taxon>Malpighiales</taxon>
        <taxon>Rhizophoraceae</taxon>
        <taxon>Rhizophora</taxon>
    </lineage>
</organism>
<reference evidence="1" key="1">
    <citation type="submission" date="2018-02" db="EMBL/GenBank/DDBJ databases">
        <title>Rhizophora mucronata_Transcriptome.</title>
        <authorList>
            <person name="Meera S.P."/>
            <person name="Sreeshan A."/>
            <person name="Augustine A."/>
        </authorList>
    </citation>
    <scope>NUCLEOTIDE SEQUENCE</scope>
    <source>
        <tissue evidence="1">Leaf</tissue>
    </source>
</reference>
<dbReference type="EMBL" id="GGEC01059470">
    <property type="protein sequence ID" value="MBX39954.1"/>
    <property type="molecule type" value="Transcribed_RNA"/>
</dbReference>
<sequence>MQLDINGRPLKVVLESISTLFDVVGIMDSS</sequence>
<name>A0A2P2NBX6_RHIMU</name>